<dbReference type="PANTHER" id="PTHR30480">
    <property type="entry name" value="BETA-HEXOSAMINIDASE-RELATED"/>
    <property type="match status" value="1"/>
</dbReference>
<evidence type="ECO:0000313" key="10">
    <source>
        <dbReference type="Proteomes" id="UP000231092"/>
    </source>
</evidence>
<evidence type="ECO:0000259" key="8">
    <source>
        <dbReference type="Pfam" id="PF00933"/>
    </source>
</evidence>
<dbReference type="GO" id="GO:0009254">
    <property type="term" value="P:peptidoglycan turnover"/>
    <property type="evidence" value="ECO:0007669"/>
    <property type="project" value="TreeGrafter"/>
</dbReference>
<comment type="catalytic activity">
    <reaction evidence="1">
        <text>Hydrolysis of terminal non-reducing N-acetyl-D-hexosamine residues in N-acetyl-beta-D-hexosaminides.</text>
        <dbReference type="EC" id="3.2.1.52"/>
    </reaction>
</comment>
<comment type="caution">
    <text evidence="9">The sequence shown here is derived from an EMBL/GenBank/DDBJ whole genome shotgun (WGS) entry which is preliminary data.</text>
</comment>
<keyword evidence="4" id="KW-0378">Hydrolase</keyword>
<dbReference type="EC" id="3.2.1.52" evidence="3"/>
<evidence type="ECO:0000256" key="5">
    <source>
        <dbReference type="ARBA" id="ARBA00023295"/>
    </source>
</evidence>
<feature type="signal peptide" evidence="7">
    <location>
        <begin position="1"/>
        <end position="27"/>
    </location>
</feature>
<proteinExistence type="inferred from homology"/>
<evidence type="ECO:0000313" key="9">
    <source>
        <dbReference type="EMBL" id="PJJ26937.1"/>
    </source>
</evidence>
<evidence type="ECO:0000256" key="7">
    <source>
        <dbReference type="SAM" id="SignalP"/>
    </source>
</evidence>
<dbReference type="InterPro" id="IPR017853">
    <property type="entry name" value="GH"/>
</dbReference>
<evidence type="ECO:0000256" key="1">
    <source>
        <dbReference type="ARBA" id="ARBA00001231"/>
    </source>
</evidence>
<dbReference type="InterPro" id="IPR050226">
    <property type="entry name" value="NagZ_Beta-hexosaminidase"/>
</dbReference>
<dbReference type="Proteomes" id="UP000231092">
    <property type="component" value="Unassembled WGS sequence"/>
</dbReference>
<dbReference type="PROSITE" id="PS51257">
    <property type="entry name" value="PROKAR_LIPOPROTEIN"/>
    <property type="match status" value="1"/>
</dbReference>
<feature type="compositionally biased region" description="Low complexity" evidence="6">
    <location>
        <begin position="56"/>
        <end position="71"/>
    </location>
</feature>
<evidence type="ECO:0000256" key="6">
    <source>
        <dbReference type="SAM" id="MobiDB-lite"/>
    </source>
</evidence>
<dbReference type="EMBL" id="PGET01000001">
    <property type="protein sequence ID" value="PJJ26937.1"/>
    <property type="molecule type" value="Genomic_DNA"/>
</dbReference>
<feature type="region of interest" description="Disordered" evidence="6">
    <location>
        <begin position="30"/>
        <end position="85"/>
    </location>
</feature>
<evidence type="ECO:0000256" key="3">
    <source>
        <dbReference type="ARBA" id="ARBA00012663"/>
    </source>
</evidence>
<protein>
    <recommendedName>
        <fullName evidence="3">beta-N-acetylhexosaminidase</fullName>
        <ecNumber evidence="3">3.2.1.52</ecNumber>
    </recommendedName>
</protein>
<keyword evidence="7" id="KW-0732">Signal</keyword>
<evidence type="ECO:0000256" key="2">
    <source>
        <dbReference type="ARBA" id="ARBA00005336"/>
    </source>
</evidence>
<evidence type="ECO:0000256" key="4">
    <source>
        <dbReference type="ARBA" id="ARBA00022801"/>
    </source>
</evidence>
<dbReference type="AlphaFoldDB" id="A0A2M8Z0I3"/>
<dbReference type="GO" id="GO:0004563">
    <property type="term" value="F:beta-N-acetylhexosaminidase activity"/>
    <property type="evidence" value="ECO:0007669"/>
    <property type="project" value="UniProtKB-EC"/>
</dbReference>
<feature type="compositionally biased region" description="Polar residues" evidence="6">
    <location>
        <begin position="74"/>
        <end position="83"/>
    </location>
</feature>
<reference evidence="9 10" key="1">
    <citation type="submission" date="2017-11" db="EMBL/GenBank/DDBJ databases">
        <title>Understudied soil microbes with underappreciated capabilities: Untangling the Clostridium saccharolyticum group.</title>
        <authorList>
            <person name="Leschine S."/>
        </authorList>
    </citation>
    <scope>NUCLEOTIDE SEQUENCE [LARGE SCALE GENOMIC DNA]</scope>
    <source>
        <strain evidence="9 10">18A</strain>
    </source>
</reference>
<dbReference type="GO" id="GO:0005975">
    <property type="term" value="P:carbohydrate metabolic process"/>
    <property type="evidence" value="ECO:0007669"/>
    <property type="project" value="InterPro"/>
</dbReference>
<dbReference type="Pfam" id="PF00933">
    <property type="entry name" value="Glyco_hydro_3"/>
    <property type="match status" value="1"/>
</dbReference>
<organism evidence="9 10">
    <name type="scientific">[Clostridium] celerecrescens 18A</name>
    <dbReference type="NCBI Taxonomy" id="1286362"/>
    <lineage>
        <taxon>Bacteria</taxon>
        <taxon>Bacillati</taxon>
        <taxon>Bacillota</taxon>
        <taxon>Clostridia</taxon>
        <taxon>Lachnospirales</taxon>
        <taxon>Lachnospiraceae</taxon>
        <taxon>Lacrimispora</taxon>
    </lineage>
</organism>
<accession>A0A2M8Z0I3</accession>
<keyword evidence="5" id="KW-0326">Glycosidase</keyword>
<feature type="compositionally biased region" description="Low complexity" evidence="6">
    <location>
        <begin position="30"/>
        <end position="41"/>
    </location>
</feature>
<dbReference type="Gene3D" id="3.20.20.300">
    <property type="entry name" value="Glycoside hydrolase, family 3, N-terminal domain"/>
    <property type="match status" value="1"/>
</dbReference>
<gene>
    <name evidence="9" type="ORF">H171_0385</name>
</gene>
<feature type="chain" id="PRO_5014689519" description="beta-N-acetylhexosaminidase" evidence="7">
    <location>
        <begin position="28"/>
        <end position="418"/>
    </location>
</feature>
<name>A0A2M8Z0I3_9FIRM</name>
<comment type="similarity">
    <text evidence="2">Belongs to the glycosyl hydrolase 3 family.</text>
</comment>
<dbReference type="InterPro" id="IPR036962">
    <property type="entry name" value="Glyco_hydro_3_N_sf"/>
</dbReference>
<feature type="domain" description="Glycoside hydrolase family 3 N-terminal" evidence="8">
    <location>
        <begin position="99"/>
        <end position="408"/>
    </location>
</feature>
<dbReference type="RefSeq" id="WP_242976836.1">
    <property type="nucleotide sequence ID" value="NZ_PGET01000001.1"/>
</dbReference>
<dbReference type="PANTHER" id="PTHR30480:SF13">
    <property type="entry name" value="BETA-HEXOSAMINIDASE"/>
    <property type="match status" value="1"/>
</dbReference>
<sequence length="418" mass="45669">MKPNKYMFFFVLLLLPLLLSGCGRRYADDSSLSGSLSTEESNTAANGTDDHTLNPTESTIHISTTESSAIEDTAGQTDSSSGSDPYEVRAGELLLSMSLEEKVGQMFFVRLRKASAVQDIEKYHLGGYILFGDDFKDETQTGIQDFIKNCQNASSIPLLMGVDEEGGTVCRVSKYAAFRSEPFKSPQDLYKQGGLEAIQADTREKAAFLLGLGINVNLAPVCDVSVNPDDFIYRRSFGREARETSDYVRTVVREMEKAGIGSTLKHFPGYGNNADTHTGSAVDTREYQQFVQNDFLPFEAGIKAGADSVLVSHNIVTSMDEKHPASLSRTVHDKLRESLNFKGVIMTDDLSMDAIKNSTSEAAVLAIAAGNDVLVATDFDVEIPAVLDAINKGTLKEEQIDTSVIRVLVWKLKLGILQ</sequence>
<dbReference type="SUPFAM" id="SSF51445">
    <property type="entry name" value="(Trans)glycosidases"/>
    <property type="match status" value="1"/>
</dbReference>
<dbReference type="InterPro" id="IPR001764">
    <property type="entry name" value="Glyco_hydro_3_N"/>
</dbReference>